<dbReference type="PROSITE" id="PS00463">
    <property type="entry name" value="ZN2_CY6_FUNGAL_1"/>
    <property type="match status" value="1"/>
</dbReference>
<dbReference type="InterPro" id="IPR050815">
    <property type="entry name" value="TF_fung"/>
</dbReference>
<keyword evidence="7" id="KW-0812">Transmembrane</keyword>
<name>C7ZPV7_FUSV7</name>
<dbReference type="EMBL" id="GG698974">
    <property type="protein sequence ID" value="EEU33938.1"/>
    <property type="molecule type" value="Genomic_DNA"/>
</dbReference>
<dbReference type="OMA" id="HINAGRD"/>
<dbReference type="SMART" id="SM00906">
    <property type="entry name" value="Fungal_trans"/>
    <property type="match status" value="1"/>
</dbReference>
<evidence type="ECO:0000313" key="9">
    <source>
        <dbReference type="EMBL" id="EEU33938.1"/>
    </source>
</evidence>
<dbReference type="InterPro" id="IPR007219">
    <property type="entry name" value="XnlR_reg_dom"/>
</dbReference>
<dbReference type="CDD" id="cd00067">
    <property type="entry name" value="GAL4"/>
    <property type="match status" value="1"/>
</dbReference>
<dbReference type="eggNOG" id="ENOG502RVZT">
    <property type="taxonomic scope" value="Eukaryota"/>
</dbReference>
<dbReference type="Gene3D" id="4.10.240.10">
    <property type="entry name" value="Zn(2)-C6 fungal-type DNA-binding domain"/>
    <property type="match status" value="1"/>
</dbReference>
<keyword evidence="7" id="KW-1133">Transmembrane helix</keyword>
<evidence type="ECO:0000256" key="4">
    <source>
        <dbReference type="ARBA" id="ARBA00023163"/>
    </source>
</evidence>
<gene>
    <name evidence="9" type="ORF">NECHADRAFT_55833</name>
</gene>
<keyword evidence="4" id="KW-0804">Transcription</keyword>
<evidence type="ECO:0000256" key="3">
    <source>
        <dbReference type="ARBA" id="ARBA00023015"/>
    </source>
</evidence>
<keyword evidence="7" id="KW-0472">Membrane</keyword>
<comment type="subcellular location">
    <subcellularLocation>
        <location evidence="1">Nucleus</location>
    </subcellularLocation>
</comment>
<feature type="coiled-coil region" evidence="6">
    <location>
        <begin position="46"/>
        <end position="73"/>
    </location>
</feature>
<dbReference type="VEuPathDB" id="FungiDB:NECHADRAFT_55833"/>
<dbReference type="PROSITE" id="PS50048">
    <property type="entry name" value="ZN2_CY6_FUNGAL_2"/>
    <property type="match status" value="1"/>
</dbReference>
<feature type="domain" description="Zn(2)-C6 fungal-type" evidence="8">
    <location>
        <begin position="2"/>
        <end position="32"/>
    </location>
</feature>
<dbReference type="RefSeq" id="XP_003039651.1">
    <property type="nucleotide sequence ID" value="XM_003039605.1"/>
</dbReference>
<dbReference type="PANTHER" id="PTHR47338:SF10">
    <property type="entry name" value="TRANSCRIPTION FACTOR DOMAIN-CONTAINING PROTEIN-RELATED"/>
    <property type="match status" value="1"/>
</dbReference>
<dbReference type="Pfam" id="PF04082">
    <property type="entry name" value="Fungal_trans"/>
    <property type="match status" value="1"/>
</dbReference>
<dbReference type="KEGG" id="nhe:NECHADRAFT_55833"/>
<reference evidence="9 10" key="1">
    <citation type="journal article" date="2009" name="PLoS Genet.">
        <title>The genome of Nectria haematococca: contribution of supernumerary chromosomes to gene expansion.</title>
        <authorList>
            <person name="Coleman J.J."/>
            <person name="Rounsley S.D."/>
            <person name="Rodriguez-Carres M."/>
            <person name="Kuo A."/>
            <person name="Wasmann C.C."/>
            <person name="Grimwood J."/>
            <person name="Schmutz J."/>
            <person name="Taga M."/>
            <person name="White G.J."/>
            <person name="Zhou S."/>
            <person name="Schwartz D.C."/>
            <person name="Freitag M."/>
            <person name="Ma L.J."/>
            <person name="Danchin E.G."/>
            <person name="Henrissat B."/>
            <person name="Coutinho P.M."/>
            <person name="Nelson D.R."/>
            <person name="Straney D."/>
            <person name="Napoli C.A."/>
            <person name="Barker B.M."/>
            <person name="Gribskov M."/>
            <person name="Rep M."/>
            <person name="Kroken S."/>
            <person name="Molnar I."/>
            <person name="Rensing C."/>
            <person name="Kennell J.C."/>
            <person name="Zamora J."/>
            <person name="Farman M.L."/>
            <person name="Selker E.U."/>
            <person name="Salamov A."/>
            <person name="Shapiro H."/>
            <person name="Pangilinan J."/>
            <person name="Lindquist E."/>
            <person name="Lamers C."/>
            <person name="Grigoriev I.V."/>
            <person name="Geiser D.M."/>
            <person name="Covert S.F."/>
            <person name="Temporini E."/>
            <person name="Vanetten H.D."/>
        </authorList>
    </citation>
    <scope>NUCLEOTIDE SEQUENCE [LARGE SCALE GENOMIC DNA]</scope>
    <source>
        <strain evidence="10">ATCC MYA-4622 / CBS 123669 / FGSC 9596 / NRRL 45880 / 77-13-4</strain>
    </source>
</reference>
<keyword evidence="6" id="KW-0175">Coiled coil</keyword>
<sequence length="532" mass="60097">MSCLTCRSKKLKCDRLLPSCSRCTQSGEDCVFPGSRKTITGRPRKIRELETKLVQLEHQLAAFQANQQQASEEDTVDQPIARETSNSLEIPIEDDQTSHGSQPATIETYFDNMGWAAPMIHKARFMESLSQQATRQTPKCLIYIIMALGASVSRNNQVVAKTFYQCAKAQARSTDSKGEGQDSITLSHIQYWALVANFEAQQMMFSQAVNSLCRGIRTAQLLHLHRLDKQSEDSAVASAEDWIELEERRRTWWVLFIADRLVCGTTGLPLCIDERETSTLLPTTEEAFAEGRRELTETLESALSLRSVGQSILTIRVIAALFFQHTLEHTSPISPSSCLEVEQDEFWNQHRRLDNDLSLLLMNLPDTARLSNFPSNPDAVMINTHIHAAIISLHRGGLWNIRYSDNSAGEDQWVRQQARQSHGRLLNSAEEIAHILRMAPDCRMTFINPILNFAVYLAILVFIEDYLERQKQQSEDTAQFLLSVLVTISQDNAVAKSLANQVARDMYYVGIEVPPDLVSIPSFEHLDEVSKR</sequence>
<dbReference type="SUPFAM" id="SSF57701">
    <property type="entry name" value="Zn2/Cys6 DNA-binding domain"/>
    <property type="match status" value="1"/>
</dbReference>
<dbReference type="AlphaFoldDB" id="C7ZPV7"/>
<accession>C7ZPV7</accession>
<dbReference type="CDD" id="cd12148">
    <property type="entry name" value="fungal_TF_MHR"/>
    <property type="match status" value="1"/>
</dbReference>
<feature type="transmembrane region" description="Helical" evidence="7">
    <location>
        <begin position="446"/>
        <end position="463"/>
    </location>
</feature>
<organism evidence="9 10">
    <name type="scientific">Fusarium vanettenii (strain ATCC MYA-4622 / CBS 123669 / FGSC 9596 / NRRL 45880 / 77-13-4)</name>
    <name type="common">Fusarium solani subsp. pisi</name>
    <dbReference type="NCBI Taxonomy" id="660122"/>
    <lineage>
        <taxon>Eukaryota</taxon>
        <taxon>Fungi</taxon>
        <taxon>Dikarya</taxon>
        <taxon>Ascomycota</taxon>
        <taxon>Pezizomycotina</taxon>
        <taxon>Sordariomycetes</taxon>
        <taxon>Hypocreomycetidae</taxon>
        <taxon>Hypocreales</taxon>
        <taxon>Nectriaceae</taxon>
        <taxon>Fusarium</taxon>
        <taxon>Fusarium solani species complex</taxon>
        <taxon>Fusarium vanettenii</taxon>
    </lineage>
</organism>
<dbReference type="Proteomes" id="UP000005206">
    <property type="component" value="Unassembled WGS sequence"/>
</dbReference>
<evidence type="ECO:0000259" key="8">
    <source>
        <dbReference type="PROSITE" id="PS50048"/>
    </source>
</evidence>
<dbReference type="GeneID" id="9667182"/>
<dbReference type="SMART" id="SM00066">
    <property type="entry name" value="GAL4"/>
    <property type="match status" value="1"/>
</dbReference>
<dbReference type="PANTHER" id="PTHR47338">
    <property type="entry name" value="ZN(II)2CYS6 TRANSCRIPTION FACTOR (EUROFUNG)-RELATED"/>
    <property type="match status" value="1"/>
</dbReference>
<dbReference type="GO" id="GO:0005634">
    <property type="term" value="C:nucleus"/>
    <property type="evidence" value="ECO:0007669"/>
    <property type="project" value="UniProtKB-SubCell"/>
</dbReference>
<dbReference type="HOGENOM" id="CLU_011017_4_1_1"/>
<dbReference type="GO" id="GO:0008270">
    <property type="term" value="F:zinc ion binding"/>
    <property type="evidence" value="ECO:0007669"/>
    <property type="project" value="InterPro"/>
</dbReference>
<keyword evidence="5" id="KW-0539">Nucleus</keyword>
<evidence type="ECO:0000313" key="10">
    <source>
        <dbReference type="Proteomes" id="UP000005206"/>
    </source>
</evidence>
<dbReference type="Pfam" id="PF00172">
    <property type="entry name" value="Zn_clus"/>
    <property type="match status" value="1"/>
</dbReference>
<dbReference type="GO" id="GO:0003677">
    <property type="term" value="F:DNA binding"/>
    <property type="evidence" value="ECO:0007669"/>
    <property type="project" value="InterPro"/>
</dbReference>
<keyword evidence="3" id="KW-0805">Transcription regulation</keyword>
<dbReference type="InterPro" id="IPR036864">
    <property type="entry name" value="Zn2-C6_fun-type_DNA-bd_sf"/>
</dbReference>
<evidence type="ECO:0000256" key="7">
    <source>
        <dbReference type="SAM" id="Phobius"/>
    </source>
</evidence>
<dbReference type="InParanoid" id="C7ZPV7"/>
<protein>
    <recommendedName>
        <fullName evidence="8">Zn(2)-C6 fungal-type domain-containing protein</fullName>
    </recommendedName>
</protein>
<dbReference type="InterPro" id="IPR001138">
    <property type="entry name" value="Zn2Cys6_DnaBD"/>
</dbReference>
<dbReference type="OrthoDB" id="3037908at2759"/>
<dbReference type="GO" id="GO:0000981">
    <property type="term" value="F:DNA-binding transcription factor activity, RNA polymerase II-specific"/>
    <property type="evidence" value="ECO:0007669"/>
    <property type="project" value="InterPro"/>
</dbReference>
<evidence type="ECO:0000256" key="5">
    <source>
        <dbReference type="ARBA" id="ARBA00023242"/>
    </source>
</evidence>
<dbReference type="GO" id="GO:0006351">
    <property type="term" value="P:DNA-templated transcription"/>
    <property type="evidence" value="ECO:0007669"/>
    <property type="project" value="InterPro"/>
</dbReference>
<keyword evidence="2" id="KW-0479">Metal-binding</keyword>
<proteinExistence type="predicted"/>
<evidence type="ECO:0000256" key="1">
    <source>
        <dbReference type="ARBA" id="ARBA00004123"/>
    </source>
</evidence>
<evidence type="ECO:0000256" key="6">
    <source>
        <dbReference type="SAM" id="Coils"/>
    </source>
</evidence>
<evidence type="ECO:0000256" key="2">
    <source>
        <dbReference type="ARBA" id="ARBA00022723"/>
    </source>
</evidence>
<keyword evidence="10" id="KW-1185">Reference proteome</keyword>